<dbReference type="CDD" id="cd02801">
    <property type="entry name" value="DUS_like_FMN"/>
    <property type="match status" value="1"/>
</dbReference>
<reference evidence="7 8" key="1">
    <citation type="journal article" date="2021" name="BMC Biol.">
        <title>Horizontally acquired antibacterial genes associated with adaptive radiation of ladybird beetles.</title>
        <authorList>
            <person name="Li H.S."/>
            <person name="Tang X.F."/>
            <person name="Huang Y.H."/>
            <person name="Xu Z.Y."/>
            <person name="Chen M.L."/>
            <person name="Du X.Y."/>
            <person name="Qiu B.Y."/>
            <person name="Chen P.T."/>
            <person name="Zhang W."/>
            <person name="Slipinski A."/>
            <person name="Escalona H.E."/>
            <person name="Waterhouse R.M."/>
            <person name="Zwick A."/>
            <person name="Pang H."/>
        </authorList>
    </citation>
    <scope>NUCLEOTIDE SEQUENCE [LARGE SCALE GENOMIC DNA]</scope>
    <source>
        <strain evidence="7">SYSU2018</strain>
    </source>
</reference>
<dbReference type="Pfam" id="PF01207">
    <property type="entry name" value="Dus"/>
    <property type="match status" value="1"/>
</dbReference>
<dbReference type="GO" id="GO:0016491">
    <property type="term" value="F:oxidoreductase activity"/>
    <property type="evidence" value="ECO:0007669"/>
    <property type="project" value="UniProtKB-KW"/>
</dbReference>
<accession>A0ABD2P442</accession>
<name>A0ABD2P442_9CUCU</name>
<dbReference type="SUPFAM" id="SSF51395">
    <property type="entry name" value="FMN-linked oxidoreductases"/>
    <property type="match status" value="1"/>
</dbReference>
<dbReference type="Gene3D" id="3.20.20.70">
    <property type="entry name" value="Aldolase class I"/>
    <property type="match status" value="1"/>
</dbReference>
<dbReference type="InterPro" id="IPR018517">
    <property type="entry name" value="tRNA_hU_synthase_CS"/>
</dbReference>
<keyword evidence="3" id="KW-0288">FMN</keyword>
<dbReference type="EMBL" id="JABFTP020000185">
    <property type="protein sequence ID" value="KAL3285488.1"/>
    <property type="molecule type" value="Genomic_DNA"/>
</dbReference>
<evidence type="ECO:0000313" key="7">
    <source>
        <dbReference type="EMBL" id="KAL3285488.1"/>
    </source>
</evidence>
<dbReference type="PROSITE" id="PS01136">
    <property type="entry name" value="UPF0034"/>
    <property type="match status" value="1"/>
</dbReference>
<comment type="cofactor">
    <cofactor evidence="1">
        <name>FMN</name>
        <dbReference type="ChEBI" id="CHEBI:58210"/>
    </cofactor>
</comment>
<evidence type="ECO:0000259" key="6">
    <source>
        <dbReference type="Pfam" id="PF01207"/>
    </source>
</evidence>
<sequence>MLTMNKENKQVMELFQDGNFVKICAPMVRYSKLQFRNLVKRYDCDLCFTPMILADSFCMSEKARNNEFTTNLDDTPVIIQFASNTVDDFTMAAVSASPFCSGVDLNCGCPQRWAKQQGLGCVMLEKPQKIFDITRECRNKILKPFTVSVKTRILNDLRRTVEICRQIEKAGASFLTVHARTADHSTGDINEEALKLIKENIDIPLVANGGIRSLSDCYQLRDSVGCDGVMVANAILQNPAIFSGINETPLDCVQHWVDICYNTTISRSEYRFLSETNRTSVIPERPPNLTFQCFHHHLVFMMEKILPKRKRRIFNNFKKFQEVFEFLKKEFNIVPSLFGIEDYEKVIPLSLAYDVADNSHFGSDAKLLDEKCEHLAYNSSWSNGKYFVSKTADEKCTDKDCDWSDMFLEND</sequence>
<comment type="caution">
    <text evidence="7">The sequence shown here is derived from an EMBL/GenBank/DDBJ whole genome shotgun (WGS) entry which is preliminary data.</text>
</comment>
<keyword evidence="2" id="KW-0285">Flavoprotein</keyword>
<keyword evidence="4" id="KW-0819">tRNA processing</keyword>
<dbReference type="PANTHER" id="PTHR11082">
    <property type="entry name" value="TRNA-DIHYDROURIDINE SYNTHASE"/>
    <property type="match status" value="1"/>
</dbReference>
<dbReference type="Proteomes" id="UP001516400">
    <property type="component" value="Unassembled WGS sequence"/>
</dbReference>
<organism evidence="7 8">
    <name type="scientific">Cryptolaemus montrouzieri</name>
    <dbReference type="NCBI Taxonomy" id="559131"/>
    <lineage>
        <taxon>Eukaryota</taxon>
        <taxon>Metazoa</taxon>
        <taxon>Ecdysozoa</taxon>
        <taxon>Arthropoda</taxon>
        <taxon>Hexapoda</taxon>
        <taxon>Insecta</taxon>
        <taxon>Pterygota</taxon>
        <taxon>Neoptera</taxon>
        <taxon>Endopterygota</taxon>
        <taxon>Coleoptera</taxon>
        <taxon>Polyphaga</taxon>
        <taxon>Cucujiformia</taxon>
        <taxon>Coccinelloidea</taxon>
        <taxon>Coccinellidae</taxon>
        <taxon>Scymninae</taxon>
        <taxon>Scymnini</taxon>
        <taxon>Cryptolaemus</taxon>
    </lineage>
</organism>
<gene>
    <name evidence="7" type="ORF">HHI36_000020</name>
</gene>
<dbReference type="InterPro" id="IPR035587">
    <property type="entry name" value="DUS-like_FMN-bd"/>
</dbReference>
<feature type="domain" description="DUS-like FMN-binding" evidence="6">
    <location>
        <begin position="24"/>
        <end position="276"/>
    </location>
</feature>
<evidence type="ECO:0000256" key="1">
    <source>
        <dbReference type="ARBA" id="ARBA00001917"/>
    </source>
</evidence>
<dbReference type="PANTHER" id="PTHR11082:SF31">
    <property type="entry name" value="TRNA-DIHYDROURIDINE(20A_20B) SYNTHASE [NAD(P)+]-LIKE"/>
    <property type="match status" value="1"/>
</dbReference>
<dbReference type="AlphaFoldDB" id="A0ABD2P442"/>
<evidence type="ECO:0000256" key="2">
    <source>
        <dbReference type="ARBA" id="ARBA00022630"/>
    </source>
</evidence>
<keyword evidence="5" id="KW-0560">Oxidoreductase</keyword>
<evidence type="ECO:0000256" key="5">
    <source>
        <dbReference type="ARBA" id="ARBA00023002"/>
    </source>
</evidence>
<evidence type="ECO:0000313" key="8">
    <source>
        <dbReference type="Proteomes" id="UP001516400"/>
    </source>
</evidence>
<evidence type="ECO:0000256" key="4">
    <source>
        <dbReference type="ARBA" id="ARBA00022694"/>
    </source>
</evidence>
<evidence type="ECO:0000256" key="3">
    <source>
        <dbReference type="ARBA" id="ARBA00022643"/>
    </source>
</evidence>
<proteinExistence type="predicted"/>
<protein>
    <recommendedName>
        <fullName evidence="6">DUS-like FMN-binding domain-containing protein</fullName>
    </recommendedName>
</protein>
<dbReference type="InterPro" id="IPR013785">
    <property type="entry name" value="Aldolase_TIM"/>
</dbReference>
<dbReference type="GO" id="GO:0002943">
    <property type="term" value="P:tRNA dihydrouridine synthesis"/>
    <property type="evidence" value="ECO:0007669"/>
    <property type="project" value="UniProtKB-ARBA"/>
</dbReference>
<keyword evidence="8" id="KW-1185">Reference proteome</keyword>